<keyword evidence="10" id="KW-1185">Reference proteome</keyword>
<evidence type="ECO:0000256" key="2">
    <source>
        <dbReference type="ARBA" id="ARBA00022692"/>
    </source>
</evidence>
<feature type="compositionally biased region" description="Basic and acidic residues" evidence="8">
    <location>
        <begin position="1"/>
        <end position="20"/>
    </location>
</feature>
<comment type="subcellular location">
    <subcellularLocation>
        <location evidence="7">Cell membrane</location>
        <topology evidence="7">Single-pass membrane protein</topology>
    </subcellularLocation>
</comment>
<sequence length="447" mass="47192">MTDSKLPEDHPFAEFFREPAEPTPTPPAPAAPVTDAGAASPVPGTRRAVRATQVIDASDSAARPDAAAAAFDSLPPQSPPPSGPLPRVREPRPPKRRRSRRAIWTIIIAVVLVGGLATIGSTIYFSYQPQINKIFGAKDVDDYTGTGTGETVNFVIASGDDGTKIGDNLQTAGVVKSSDTFYALLLKNPNVVFQPGTYTLQKGMSSQAALDGLQNPANAVTTTVVITEGTVAADVLSQLADKTGVPLADLQAEAANYTQFGIDPSAPNIEGYLFPATYTFQPNTSAHDLIKTMVDRAFQSLDAAGVAPADREKTLTMASIIQKEGGSTDDFYKVSRVFANRIADGMPLQSDATVAYGTGSKEVDTTDAQRNDESNKYNTYVILGLPIGPISNPGDDAINAALKPADGSWLYFVTVNLDTGLTCFSDNLDEHNAAVELYQAGNATSCP</sequence>
<dbReference type="GO" id="GO:0005886">
    <property type="term" value="C:plasma membrane"/>
    <property type="evidence" value="ECO:0007669"/>
    <property type="project" value="UniProtKB-SubCell"/>
</dbReference>
<dbReference type="HAMAP" id="MF_02065">
    <property type="entry name" value="MltG"/>
    <property type="match status" value="1"/>
</dbReference>
<feature type="compositionally biased region" description="Pro residues" evidence="8">
    <location>
        <begin position="21"/>
        <end position="30"/>
    </location>
</feature>
<dbReference type="Pfam" id="PF02618">
    <property type="entry name" value="YceG"/>
    <property type="match status" value="1"/>
</dbReference>
<proteinExistence type="inferred from homology"/>
<dbReference type="EC" id="4.2.2.29" evidence="7"/>
<feature type="site" description="Important for catalytic activity" evidence="7">
    <location>
        <position position="324"/>
    </location>
</feature>
<dbReference type="PANTHER" id="PTHR30518">
    <property type="entry name" value="ENDOLYTIC MUREIN TRANSGLYCOSYLASE"/>
    <property type="match status" value="1"/>
</dbReference>
<dbReference type="AlphaFoldDB" id="A0A917EVU2"/>
<comment type="caution">
    <text evidence="9">The sequence shown here is derived from an EMBL/GenBank/DDBJ whole genome shotgun (WGS) entry which is preliminary data.</text>
</comment>
<dbReference type="InterPro" id="IPR003770">
    <property type="entry name" value="MLTG-like"/>
</dbReference>
<gene>
    <name evidence="7" type="primary">mltG</name>
    <name evidence="9" type="ORF">GCM10011399_16380</name>
</gene>
<dbReference type="Gene3D" id="3.30.1490.480">
    <property type="entry name" value="Endolytic murein transglycosylase"/>
    <property type="match status" value="1"/>
</dbReference>
<keyword evidence="5 7" id="KW-0456">Lyase</keyword>
<evidence type="ECO:0000313" key="10">
    <source>
        <dbReference type="Proteomes" id="UP000598775"/>
    </source>
</evidence>
<feature type="region of interest" description="Disordered" evidence="8">
    <location>
        <begin position="1"/>
        <end position="96"/>
    </location>
</feature>
<evidence type="ECO:0000256" key="4">
    <source>
        <dbReference type="ARBA" id="ARBA00023136"/>
    </source>
</evidence>
<keyword evidence="4 7" id="KW-0472">Membrane</keyword>
<name>A0A917EVU2_9MICO</name>
<evidence type="ECO:0000256" key="1">
    <source>
        <dbReference type="ARBA" id="ARBA00022475"/>
    </source>
</evidence>
<comment type="similarity">
    <text evidence="7">Belongs to the transglycosylase MltG family.</text>
</comment>
<organism evidence="9 10">
    <name type="scientific">Subtercola lobariae</name>
    <dbReference type="NCBI Taxonomy" id="1588641"/>
    <lineage>
        <taxon>Bacteria</taxon>
        <taxon>Bacillati</taxon>
        <taxon>Actinomycetota</taxon>
        <taxon>Actinomycetes</taxon>
        <taxon>Micrococcales</taxon>
        <taxon>Microbacteriaceae</taxon>
        <taxon>Subtercola</taxon>
    </lineage>
</organism>
<accession>A0A917EVU2</accession>
<dbReference type="CDD" id="cd08010">
    <property type="entry name" value="MltG_like"/>
    <property type="match status" value="1"/>
</dbReference>
<evidence type="ECO:0000313" key="9">
    <source>
        <dbReference type="EMBL" id="GGF23519.1"/>
    </source>
</evidence>
<keyword evidence="3 7" id="KW-1133">Transmembrane helix</keyword>
<keyword evidence="2 7" id="KW-0812">Transmembrane</keyword>
<dbReference type="GO" id="GO:0009252">
    <property type="term" value="P:peptidoglycan biosynthetic process"/>
    <property type="evidence" value="ECO:0007669"/>
    <property type="project" value="UniProtKB-UniRule"/>
</dbReference>
<evidence type="ECO:0000256" key="5">
    <source>
        <dbReference type="ARBA" id="ARBA00023239"/>
    </source>
</evidence>
<dbReference type="GO" id="GO:0008932">
    <property type="term" value="F:lytic endotransglycosylase activity"/>
    <property type="evidence" value="ECO:0007669"/>
    <property type="project" value="UniProtKB-UniRule"/>
</dbReference>
<feature type="transmembrane region" description="Helical" evidence="7">
    <location>
        <begin position="102"/>
        <end position="127"/>
    </location>
</feature>
<keyword evidence="6 7" id="KW-0961">Cell wall biogenesis/degradation</keyword>
<dbReference type="RefSeq" id="WP_229715184.1">
    <property type="nucleotide sequence ID" value="NZ_BMGP01000003.1"/>
</dbReference>
<dbReference type="PANTHER" id="PTHR30518:SF2">
    <property type="entry name" value="ENDOLYTIC MUREIN TRANSGLYCOSYLASE"/>
    <property type="match status" value="1"/>
</dbReference>
<dbReference type="Proteomes" id="UP000598775">
    <property type="component" value="Unassembled WGS sequence"/>
</dbReference>
<dbReference type="NCBIfam" id="TIGR00247">
    <property type="entry name" value="endolytic transglycosylase MltG"/>
    <property type="match status" value="1"/>
</dbReference>
<evidence type="ECO:0000256" key="6">
    <source>
        <dbReference type="ARBA" id="ARBA00023316"/>
    </source>
</evidence>
<comment type="catalytic activity">
    <reaction evidence="7">
        <text>a peptidoglycan chain = a peptidoglycan chain with N-acetyl-1,6-anhydromuramyl-[peptide] at the reducing end + a peptidoglycan chain with N-acetylglucosamine at the non-reducing end.</text>
        <dbReference type="EC" id="4.2.2.29"/>
    </reaction>
</comment>
<dbReference type="EMBL" id="BMGP01000003">
    <property type="protein sequence ID" value="GGF23519.1"/>
    <property type="molecule type" value="Genomic_DNA"/>
</dbReference>
<evidence type="ECO:0000256" key="3">
    <source>
        <dbReference type="ARBA" id="ARBA00022989"/>
    </source>
</evidence>
<dbReference type="GO" id="GO:0071555">
    <property type="term" value="P:cell wall organization"/>
    <property type="evidence" value="ECO:0007669"/>
    <property type="project" value="UniProtKB-KW"/>
</dbReference>
<dbReference type="Gene3D" id="3.30.160.60">
    <property type="entry name" value="Classic Zinc Finger"/>
    <property type="match status" value="1"/>
</dbReference>
<comment type="function">
    <text evidence="7">Functions as a peptidoglycan terminase that cleaves nascent peptidoglycan strands endolytically to terminate their elongation.</text>
</comment>
<reference evidence="9 10" key="1">
    <citation type="journal article" date="2014" name="Int. J. Syst. Evol. Microbiol.">
        <title>Complete genome sequence of Corynebacterium casei LMG S-19264T (=DSM 44701T), isolated from a smear-ripened cheese.</title>
        <authorList>
            <consortium name="US DOE Joint Genome Institute (JGI-PGF)"/>
            <person name="Walter F."/>
            <person name="Albersmeier A."/>
            <person name="Kalinowski J."/>
            <person name="Ruckert C."/>
        </authorList>
    </citation>
    <scope>NUCLEOTIDE SEQUENCE [LARGE SCALE GENOMIC DNA]</scope>
    <source>
        <strain evidence="9 10">CGMCC 1.12976</strain>
    </source>
</reference>
<protein>
    <recommendedName>
        <fullName evidence="7">Endolytic murein transglycosylase</fullName>
        <ecNumber evidence="7">4.2.2.29</ecNumber>
    </recommendedName>
    <alternativeName>
        <fullName evidence="7">Peptidoglycan lytic transglycosylase</fullName>
    </alternativeName>
    <alternativeName>
        <fullName evidence="7">Peptidoglycan polymerization terminase</fullName>
    </alternativeName>
</protein>
<keyword evidence="1 7" id="KW-1003">Cell membrane</keyword>
<feature type="compositionally biased region" description="Low complexity" evidence="8">
    <location>
        <begin position="56"/>
        <end position="75"/>
    </location>
</feature>
<evidence type="ECO:0000256" key="7">
    <source>
        <dbReference type="HAMAP-Rule" id="MF_02065"/>
    </source>
</evidence>
<evidence type="ECO:0000256" key="8">
    <source>
        <dbReference type="SAM" id="MobiDB-lite"/>
    </source>
</evidence>